<dbReference type="PANTHER" id="PTHR30614">
    <property type="entry name" value="MEMBRANE COMPONENT OF AMINO ACID ABC TRANSPORTER"/>
    <property type="match status" value="1"/>
</dbReference>
<evidence type="ECO:0000313" key="11">
    <source>
        <dbReference type="Proteomes" id="UP001208131"/>
    </source>
</evidence>
<keyword evidence="11" id="KW-1185">Reference proteome</keyword>
<dbReference type="AlphaFoldDB" id="A0AAE3LM35"/>
<dbReference type="Gene3D" id="1.10.3720.10">
    <property type="entry name" value="MetI-like"/>
    <property type="match status" value="1"/>
</dbReference>
<evidence type="ECO:0000313" key="10">
    <source>
        <dbReference type="EMBL" id="MCU6705496.1"/>
    </source>
</evidence>
<evidence type="ECO:0000256" key="6">
    <source>
        <dbReference type="ARBA" id="ARBA00022989"/>
    </source>
</evidence>
<evidence type="ECO:0000256" key="1">
    <source>
        <dbReference type="ARBA" id="ARBA00004651"/>
    </source>
</evidence>
<dbReference type="GO" id="GO:0043190">
    <property type="term" value="C:ATP-binding cassette (ABC) transporter complex"/>
    <property type="evidence" value="ECO:0007669"/>
    <property type="project" value="InterPro"/>
</dbReference>
<gene>
    <name evidence="10" type="ORF">OCV57_06100</name>
</gene>
<dbReference type="InterPro" id="IPR043429">
    <property type="entry name" value="ArtM/GltK/GlnP/TcyL/YhdX-like"/>
</dbReference>
<dbReference type="GO" id="GO:0006865">
    <property type="term" value="P:amino acid transport"/>
    <property type="evidence" value="ECO:0007669"/>
    <property type="project" value="UniProtKB-KW"/>
</dbReference>
<keyword evidence="7 8" id="KW-0472">Membrane</keyword>
<dbReference type="InterPro" id="IPR035906">
    <property type="entry name" value="MetI-like_sf"/>
</dbReference>
<name>A0AAE3LM35_9FIRM</name>
<dbReference type="EMBL" id="JAOQJZ010000005">
    <property type="protein sequence ID" value="MCU6705496.1"/>
    <property type="molecule type" value="Genomic_DNA"/>
</dbReference>
<evidence type="ECO:0000256" key="5">
    <source>
        <dbReference type="ARBA" id="ARBA00022970"/>
    </source>
</evidence>
<evidence type="ECO:0000256" key="3">
    <source>
        <dbReference type="ARBA" id="ARBA00022475"/>
    </source>
</evidence>
<comment type="caution">
    <text evidence="10">The sequence shown here is derived from an EMBL/GenBank/DDBJ whole genome shotgun (WGS) entry which is preliminary data.</text>
</comment>
<sequence length="219" mass="23783">MDEFMHVAEIALPLLLQGLGTTAAISVLSILIAMVLGSAVGYMCLSKNKAVELIARAFIKIFRCTPFMVQVYLAYYGLPALGLNVSAFSTGVIILGMYTAAYTAVILESGVSAIPKGQFEASYAMGMSRFKTMVRIIFPQTLKIIVPSLTGQFVQTVKDSSILSIITVAEMTMMTKEAIGITFSPLIVYICAGVLYWALNLVIEFASRCIEKHNNRVAI</sequence>
<keyword evidence="4 8" id="KW-0812">Transmembrane</keyword>
<dbReference type="CDD" id="cd06261">
    <property type="entry name" value="TM_PBP2"/>
    <property type="match status" value="1"/>
</dbReference>
<evidence type="ECO:0000256" key="8">
    <source>
        <dbReference type="RuleBase" id="RU363032"/>
    </source>
</evidence>
<evidence type="ECO:0000256" key="4">
    <source>
        <dbReference type="ARBA" id="ARBA00022692"/>
    </source>
</evidence>
<evidence type="ECO:0000256" key="2">
    <source>
        <dbReference type="ARBA" id="ARBA00022448"/>
    </source>
</evidence>
<keyword evidence="3" id="KW-1003">Cell membrane</keyword>
<keyword evidence="5" id="KW-0029">Amino-acid transport</keyword>
<feature type="transmembrane region" description="Helical" evidence="8">
    <location>
        <begin position="178"/>
        <end position="199"/>
    </location>
</feature>
<accession>A0AAE3LM35</accession>
<dbReference type="Pfam" id="PF00528">
    <property type="entry name" value="BPD_transp_1"/>
    <property type="match status" value="1"/>
</dbReference>
<proteinExistence type="inferred from homology"/>
<dbReference type="InterPro" id="IPR000515">
    <property type="entry name" value="MetI-like"/>
</dbReference>
<keyword evidence="2 8" id="KW-0813">Transport</keyword>
<dbReference type="RefSeq" id="WP_117858878.1">
    <property type="nucleotide sequence ID" value="NZ_JAOQJZ010000005.1"/>
</dbReference>
<dbReference type="Proteomes" id="UP001208131">
    <property type="component" value="Unassembled WGS sequence"/>
</dbReference>
<reference evidence="10 11" key="1">
    <citation type="journal article" date="2021" name="ISME Commun">
        <title>Automated analysis of genomic sequences facilitates high-throughput and comprehensive description of bacteria.</title>
        <authorList>
            <person name="Hitch T.C.A."/>
        </authorList>
    </citation>
    <scope>NUCLEOTIDE SEQUENCE [LARGE SCALE GENOMIC DNA]</scope>
    <source>
        <strain evidence="10 11">Sanger_31</strain>
    </source>
</reference>
<dbReference type="InterPro" id="IPR010065">
    <property type="entry name" value="AA_ABC_transptr_permease_3TM"/>
</dbReference>
<feature type="domain" description="ABC transmembrane type-1" evidence="9">
    <location>
        <begin position="19"/>
        <end position="207"/>
    </location>
</feature>
<comment type="subcellular location">
    <subcellularLocation>
        <location evidence="1 8">Cell membrane</location>
        <topology evidence="1 8">Multi-pass membrane protein</topology>
    </subcellularLocation>
</comment>
<dbReference type="PROSITE" id="PS50928">
    <property type="entry name" value="ABC_TM1"/>
    <property type="match status" value="1"/>
</dbReference>
<feature type="transmembrane region" description="Helical" evidence="8">
    <location>
        <begin position="23"/>
        <end position="45"/>
    </location>
</feature>
<evidence type="ECO:0000256" key="7">
    <source>
        <dbReference type="ARBA" id="ARBA00023136"/>
    </source>
</evidence>
<dbReference type="NCBIfam" id="TIGR01726">
    <property type="entry name" value="HEQRo_perm_3TM"/>
    <property type="match status" value="1"/>
</dbReference>
<dbReference type="SUPFAM" id="SSF161098">
    <property type="entry name" value="MetI-like"/>
    <property type="match status" value="1"/>
</dbReference>
<comment type="similarity">
    <text evidence="8">Belongs to the binding-protein-dependent transport system permease family.</text>
</comment>
<feature type="transmembrane region" description="Helical" evidence="8">
    <location>
        <begin position="87"/>
        <end position="107"/>
    </location>
</feature>
<organism evidence="10 11">
    <name type="scientific">Hominimerdicola aceti</name>
    <dbReference type="NCBI Taxonomy" id="2981726"/>
    <lineage>
        <taxon>Bacteria</taxon>
        <taxon>Bacillati</taxon>
        <taxon>Bacillota</taxon>
        <taxon>Clostridia</taxon>
        <taxon>Eubacteriales</taxon>
        <taxon>Oscillospiraceae</taxon>
        <taxon>Hominimerdicola</taxon>
    </lineage>
</organism>
<evidence type="ECO:0000259" key="9">
    <source>
        <dbReference type="PROSITE" id="PS50928"/>
    </source>
</evidence>
<dbReference type="GO" id="GO:0022857">
    <property type="term" value="F:transmembrane transporter activity"/>
    <property type="evidence" value="ECO:0007669"/>
    <property type="project" value="InterPro"/>
</dbReference>
<protein>
    <submittedName>
        <fullName evidence="10">Amino acid ABC transporter permease</fullName>
    </submittedName>
</protein>
<keyword evidence="6 8" id="KW-1133">Transmembrane helix</keyword>
<dbReference type="PANTHER" id="PTHR30614:SF0">
    <property type="entry name" value="L-CYSTINE TRANSPORT SYSTEM PERMEASE PROTEIN TCYL"/>
    <property type="match status" value="1"/>
</dbReference>